<dbReference type="AlphaFoldDB" id="A0A9P9KNX2"/>
<gene>
    <name evidence="1" type="ORF">BKA55DRAFT_687094</name>
</gene>
<reference evidence="1" key="1">
    <citation type="journal article" date="2021" name="Nat. Commun.">
        <title>Genetic determinants of endophytism in the Arabidopsis root mycobiome.</title>
        <authorList>
            <person name="Mesny F."/>
            <person name="Miyauchi S."/>
            <person name="Thiergart T."/>
            <person name="Pickel B."/>
            <person name="Atanasova L."/>
            <person name="Karlsson M."/>
            <person name="Huettel B."/>
            <person name="Barry K.W."/>
            <person name="Haridas S."/>
            <person name="Chen C."/>
            <person name="Bauer D."/>
            <person name="Andreopoulos W."/>
            <person name="Pangilinan J."/>
            <person name="LaButti K."/>
            <person name="Riley R."/>
            <person name="Lipzen A."/>
            <person name="Clum A."/>
            <person name="Drula E."/>
            <person name="Henrissat B."/>
            <person name="Kohler A."/>
            <person name="Grigoriev I.V."/>
            <person name="Martin F.M."/>
            <person name="Hacquard S."/>
        </authorList>
    </citation>
    <scope>NUCLEOTIDE SEQUENCE</scope>
    <source>
        <strain evidence="1">MPI-CAGE-AT-0023</strain>
    </source>
</reference>
<organism evidence="1 2">
    <name type="scientific">Fusarium redolens</name>
    <dbReference type="NCBI Taxonomy" id="48865"/>
    <lineage>
        <taxon>Eukaryota</taxon>
        <taxon>Fungi</taxon>
        <taxon>Dikarya</taxon>
        <taxon>Ascomycota</taxon>
        <taxon>Pezizomycotina</taxon>
        <taxon>Sordariomycetes</taxon>
        <taxon>Hypocreomycetidae</taxon>
        <taxon>Hypocreales</taxon>
        <taxon>Nectriaceae</taxon>
        <taxon>Fusarium</taxon>
        <taxon>Fusarium redolens species complex</taxon>
    </lineage>
</organism>
<name>A0A9P9KNX2_FUSRE</name>
<dbReference type="OrthoDB" id="21471at2759"/>
<evidence type="ECO:0000313" key="1">
    <source>
        <dbReference type="EMBL" id="KAH7261524.1"/>
    </source>
</evidence>
<sequence>MQPPSDISPSQTEQEQSNLDLCKEYMRIAYSPTENKGASSVQHLCHPDSWVWAPATFPNRPT</sequence>
<evidence type="ECO:0000313" key="2">
    <source>
        <dbReference type="Proteomes" id="UP000720189"/>
    </source>
</evidence>
<dbReference type="RefSeq" id="XP_046053401.1">
    <property type="nucleotide sequence ID" value="XM_046199017.1"/>
</dbReference>
<proteinExistence type="predicted"/>
<protein>
    <submittedName>
        <fullName evidence="1">Uncharacterized protein</fullName>
    </submittedName>
</protein>
<accession>A0A9P9KNX2</accession>
<dbReference type="EMBL" id="JAGMUX010000004">
    <property type="protein sequence ID" value="KAH7261524.1"/>
    <property type="molecule type" value="Genomic_DNA"/>
</dbReference>
<comment type="caution">
    <text evidence="1">The sequence shown here is derived from an EMBL/GenBank/DDBJ whole genome shotgun (WGS) entry which is preliminary data.</text>
</comment>
<keyword evidence="2" id="KW-1185">Reference proteome</keyword>
<dbReference type="Proteomes" id="UP000720189">
    <property type="component" value="Unassembled WGS sequence"/>
</dbReference>
<dbReference type="GeneID" id="70228971"/>